<dbReference type="GO" id="GO:0080115">
    <property type="term" value="F:myosin XI tail binding"/>
    <property type="evidence" value="ECO:0007669"/>
    <property type="project" value="UniProtKB-ARBA"/>
</dbReference>
<dbReference type="PANTHER" id="PTHR31422">
    <property type="entry name" value="BNAANNG28530D PROTEIN"/>
    <property type="match status" value="1"/>
</dbReference>
<protein>
    <recommendedName>
        <fullName evidence="5">GTD-binding domain-containing protein</fullName>
    </recommendedName>
</protein>
<evidence type="ECO:0000313" key="6">
    <source>
        <dbReference type="EMBL" id="KAK4790302.1"/>
    </source>
</evidence>
<keyword evidence="4" id="KW-0472">Membrane</keyword>
<gene>
    <name evidence="6" type="ORF">SAY86_017606</name>
</gene>
<dbReference type="GO" id="GO:0016020">
    <property type="term" value="C:membrane"/>
    <property type="evidence" value="ECO:0007669"/>
    <property type="project" value="UniProtKB-SubCell"/>
</dbReference>
<evidence type="ECO:0000313" key="7">
    <source>
        <dbReference type="Proteomes" id="UP001346149"/>
    </source>
</evidence>
<keyword evidence="7" id="KW-1185">Reference proteome</keyword>
<evidence type="ECO:0000256" key="3">
    <source>
        <dbReference type="ARBA" id="ARBA00022989"/>
    </source>
</evidence>
<comment type="caution">
    <text evidence="6">The sequence shown here is derived from an EMBL/GenBank/DDBJ whole genome shotgun (WGS) entry which is preliminary data.</text>
</comment>
<keyword evidence="3" id="KW-1133">Transmembrane helix</keyword>
<dbReference type="Proteomes" id="UP001346149">
    <property type="component" value="Unassembled WGS sequence"/>
</dbReference>
<dbReference type="EMBL" id="JAXQNO010000010">
    <property type="protein sequence ID" value="KAK4790302.1"/>
    <property type="molecule type" value="Genomic_DNA"/>
</dbReference>
<evidence type="ECO:0000256" key="2">
    <source>
        <dbReference type="ARBA" id="ARBA00022692"/>
    </source>
</evidence>
<evidence type="ECO:0000256" key="4">
    <source>
        <dbReference type="ARBA" id="ARBA00023136"/>
    </source>
</evidence>
<sequence length="150" mass="17058">MSLREFSRRNGTTCDEMKLPTGPSLLIETCKLVSTSNPQNSFTVPEDQETEELFPEDQISEVMLLRELVKSERRRADTILSDLEKETSAASTAAEEAMSMIIRLQMEKSLVMIEAKQYGRLAEEKQGHDEEVITFLRSTILEMERECHGG</sequence>
<dbReference type="PROSITE" id="PS51775">
    <property type="entry name" value="GTD_BINDING"/>
    <property type="match status" value="1"/>
</dbReference>
<dbReference type="AlphaFoldDB" id="A0AAN7LQM5"/>
<evidence type="ECO:0000259" key="5">
    <source>
        <dbReference type="PROSITE" id="PS51775"/>
    </source>
</evidence>
<comment type="subcellular location">
    <subcellularLocation>
        <location evidence="1">Membrane</location>
    </subcellularLocation>
</comment>
<dbReference type="PANTHER" id="PTHR31422:SF2">
    <property type="entry name" value="PROTEIN FLOURY 1-LIKE"/>
    <property type="match status" value="1"/>
</dbReference>
<accession>A0AAN7LQM5</accession>
<feature type="domain" description="GTD-binding" evidence="5">
    <location>
        <begin position="60"/>
        <end position="150"/>
    </location>
</feature>
<reference evidence="6 7" key="1">
    <citation type="journal article" date="2023" name="Hortic Res">
        <title>Pangenome of water caltrop reveals structural variations and asymmetric subgenome divergence after allopolyploidization.</title>
        <authorList>
            <person name="Zhang X."/>
            <person name="Chen Y."/>
            <person name="Wang L."/>
            <person name="Yuan Y."/>
            <person name="Fang M."/>
            <person name="Shi L."/>
            <person name="Lu R."/>
            <person name="Comes H.P."/>
            <person name="Ma Y."/>
            <person name="Chen Y."/>
            <person name="Huang G."/>
            <person name="Zhou Y."/>
            <person name="Zheng Z."/>
            <person name="Qiu Y."/>
        </authorList>
    </citation>
    <scope>NUCLEOTIDE SEQUENCE [LARGE SCALE GENOMIC DNA]</scope>
    <source>
        <strain evidence="6">F231</strain>
    </source>
</reference>
<name>A0AAN7LQM5_TRANT</name>
<dbReference type="Pfam" id="PF04576">
    <property type="entry name" value="Zein-binding"/>
    <property type="match status" value="1"/>
</dbReference>
<dbReference type="InterPro" id="IPR007656">
    <property type="entry name" value="GTD-bd"/>
</dbReference>
<keyword evidence="2" id="KW-0812">Transmembrane</keyword>
<organism evidence="6 7">
    <name type="scientific">Trapa natans</name>
    <name type="common">Water chestnut</name>
    <dbReference type="NCBI Taxonomy" id="22666"/>
    <lineage>
        <taxon>Eukaryota</taxon>
        <taxon>Viridiplantae</taxon>
        <taxon>Streptophyta</taxon>
        <taxon>Embryophyta</taxon>
        <taxon>Tracheophyta</taxon>
        <taxon>Spermatophyta</taxon>
        <taxon>Magnoliopsida</taxon>
        <taxon>eudicotyledons</taxon>
        <taxon>Gunneridae</taxon>
        <taxon>Pentapetalae</taxon>
        <taxon>rosids</taxon>
        <taxon>malvids</taxon>
        <taxon>Myrtales</taxon>
        <taxon>Lythraceae</taxon>
        <taxon>Trapa</taxon>
    </lineage>
</organism>
<proteinExistence type="predicted"/>
<evidence type="ECO:0000256" key="1">
    <source>
        <dbReference type="ARBA" id="ARBA00004370"/>
    </source>
</evidence>